<dbReference type="GeneID" id="84816923"/>
<dbReference type="AlphaFoldDB" id="W1Q3M3"/>
<dbReference type="Proteomes" id="UP000019050">
    <property type="component" value="Unassembled WGS sequence"/>
</dbReference>
<protein>
    <submittedName>
        <fullName evidence="1">Uncharacterized protein</fullName>
    </submittedName>
</protein>
<dbReference type="HOGENOM" id="CLU_3003378_0_0_9"/>
<dbReference type="RefSeq" id="WP_023391493.1">
    <property type="nucleotide sequence ID" value="NZ_KI535340.1"/>
</dbReference>
<organism evidence="1 2">
    <name type="scientific">Abiotrophia defectiva ATCC 49176</name>
    <dbReference type="NCBI Taxonomy" id="592010"/>
    <lineage>
        <taxon>Bacteria</taxon>
        <taxon>Bacillati</taxon>
        <taxon>Bacillota</taxon>
        <taxon>Bacilli</taxon>
        <taxon>Lactobacillales</taxon>
        <taxon>Aerococcaceae</taxon>
        <taxon>Abiotrophia</taxon>
    </lineage>
</organism>
<sequence length="56" mass="6336">MVGIVMNAKVQVENKKEFSILKKLLSSADEKINIEQVIHGEGSRKIVVKRDSDVKR</sequence>
<reference evidence="1" key="1">
    <citation type="submission" date="2013-06" db="EMBL/GenBank/DDBJ databases">
        <authorList>
            <person name="Weinstock G."/>
            <person name="Sodergren E."/>
            <person name="Clifton S."/>
            <person name="Fulton L."/>
            <person name="Fulton B."/>
            <person name="Courtney L."/>
            <person name="Fronick C."/>
            <person name="Harrison M."/>
            <person name="Strong C."/>
            <person name="Farmer C."/>
            <person name="Delahaunty K."/>
            <person name="Markovic C."/>
            <person name="Hall O."/>
            <person name="Minx P."/>
            <person name="Tomlinson C."/>
            <person name="Mitreva M."/>
            <person name="Nelson J."/>
            <person name="Hou S."/>
            <person name="Wollam A."/>
            <person name="Pepin K.H."/>
            <person name="Johnson M."/>
            <person name="Bhonagiri V."/>
            <person name="Nash W.E."/>
            <person name="Warren W."/>
            <person name="Chinwalla A."/>
            <person name="Mardis E.R."/>
            <person name="Wilson R.K."/>
        </authorList>
    </citation>
    <scope>NUCLEOTIDE SEQUENCE [LARGE SCALE GENOMIC DNA]</scope>
    <source>
        <strain evidence="1">ATCC 49176</strain>
    </source>
</reference>
<name>W1Q3M3_ABIDE</name>
<comment type="caution">
    <text evidence="1">The sequence shown here is derived from an EMBL/GenBank/DDBJ whole genome shotgun (WGS) entry which is preliminary data.</text>
</comment>
<gene>
    <name evidence="1" type="ORF">GCWU000182_000842</name>
</gene>
<proteinExistence type="predicted"/>
<evidence type="ECO:0000313" key="1">
    <source>
        <dbReference type="EMBL" id="ESK65777.1"/>
    </source>
</evidence>
<dbReference type="STRING" id="592010.GCWU000182_000842"/>
<dbReference type="EMBL" id="ACIN03000005">
    <property type="protein sequence ID" value="ESK65777.1"/>
    <property type="molecule type" value="Genomic_DNA"/>
</dbReference>
<keyword evidence="2" id="KW-1185">Reference proteome</keyword>
<accession>W1Q3M3</accession>
<evidence type="ECO:0000313" key="2">
    <source>
        <dbReference type="Proteomes" id="UP000019050"/>
    </source>
</evidence>